<proteinExistence type="predicted"/>
<dbReference type="Proteomes" id="UP001497535">
    <property type="component" value="Unassembled WGS sequence"/>
</dbReference>
<name>A0ACB0ZFS7_MELEN</name>
<accession>A0ACB0ZFS7</accession>
<evidence type="ECO:0000313" key="1">
    <source>
        <dbReference type="EMBL" id="CAK5077191.1"/>
    </source>
</evidence>
<gene>
    <name evidence="1" type="ORF">MENTE1834_LOCUS24096</name>
</gene>
<evidence type="ECO:0000313" key="2">
    <source>
        <dbReference type="Proteomes" id="UP001497535"/>
    </source>
</evidence>
<comment type="caution">
    <text evidence="1">The sequence shown here is derived from an EMBL/GenBank/DDBJ whole genome shotgun (WGS) entry which is preliminary data.</text>
</comment>
<sequence length="74" mass="8411">MKACPRCGALITKMNDGSCNHMQCALCNAEFCWLCLKQINELHYLRFFFKLNTILLGLIMITSLEVGKFDHVVG</sequence>
<organism evidence="1 2">
    <name type="scientific">Meloidogyne enterolobii</name>
    <name type="common">Root-knot nematode worm</name>
    <name type="synonym">Meloidogyne mayaguensis</name>
    <dbReference type="NCBI Taxonomy" id="390850"/>
    <lineage>
        <taxon>Eukaryota</taxon>
        <taxon>Metazoa</taxon>
        <taxon>Ecdysozoa</taxon>
        <taxon>Nematoda</taxon>
        <taxon>Chromadorea</taxon>
        <taxon>Rhabditida</taxon>
        <taxon>Tylenchina</taxon>
        <taxon>Tylenchomorpha</taxon>
        <taxon>Tylenchoidea</taxon>
        <taxon>Meloidogynidae</taxon>
        <taxon>Meloidogyninae</taxon>
        <taxon>Meloidogyne</taxon>
    </lineage>
</organism>
<dbReference type="EMBL" id="CAVMJV010000031">
    <property type="protein sequence ID" value="CAK5077191.1"/>
    <property type="molecule type" value="Genomic_DNA"/>
</dbReference>
<protein>
    <submittedName>
        <fullName evidence="1">Uncharacterized protein</fullName>
    </submittedName>
</protein>
<reference evidence="1" key="1">
    <citation type="submission" date="2023-11" db="EMBL/GenBank/DDBJ databases">
        <authorList>
            <person name="Poullet M."/>
        </authorList>
    </citation>
    <scope>NUCLEOTIDE SEQUENCE</scope>
    <source>
        <strain evidence="1">E1834</strain>
    </source>
</reference>
<keyword evidence="2" id="KW-1185">Reference proteome</keyword>